<organism evidence="1 2">
    <name type="scientific">Rickettsia helvetica</name>
    <dbReference type="NCBI Taxonomy" id="35789"/>
    <lineage>
        <taxon>Bacteria</taxon>
        <taxon>Pseudomonadati</taxon>
        <taxon>Pseudomonadota</taxon>
        <taxon>Alphaproteobacteria</taxon>
        <taxon>Rickettsiales</taxon>
        <taxon>Rickettsiaceae</taxon>
        <taxon>Rickettsieae</taxon>
        <taxon>Rickettsia</taxon>
        <taxon>spotted fever group</taxon>
    </lineage>
</organism>
<reference evidence="1 2" key="1">
    <citation type="submission" date="2024-02" db="EMBL/GenBank/DDBJ databases">
        <authorList>
            <person name="Nijsse B."/>
            <person name="Sprong H."/>
        </authorList>
    </citation>
    <scope>NUCLEOTIDE SEQUENCE [LARGE SCALE GENOMIC DNA]</scope>
    <source>
        <strain evidence="1">OB144</strain>
    </source>
</reference>
<sequence length="137" mass="15926">MPDSSAQGKFEQREINDKLEKFFKERKLELENSNMLKDFSDLIADSSNNPDIKSIAPYVDTMENLLNSIPKPYHKTEFLDYVTNIVPNHKHENWLNGVNNGLKEEMLINNLKELSSDHSDVMLNLKPSNNEKEFEKN</sequence>
<evidence type="ECO:0000313" key="1">
    <source>
        <dbReference type="EMBL" id="CAK9120272.1"/>
    </source>
</evidence>
<accession>A0ABP0T3M4</accession>
<dbReference type="RefSeq" id="WP_010420971.1">
    <property type="nucleotide sequence ID" value="NZ_OY974080.1"/>
</dbReference>
<evidence type="ECO:0000313" key="2">
    <source>
        <dbReference type="Proteomes" id="UP001642485"/>
    </source>
</evidence>
<dbReference type="Proteomes" id="UP001642485">
    <property type="component" value="Chromosome"/>
</dbReference>
<gene>
    <name evidence="1" type="ORF">OB144RH_02230</name>
</gene>
<protein>
    <submittedName>
        <fullName evidence="1">Uncharacterized protein</fullName>
    </submittedName>
</protein>
<dbReference type="EMBL" id="OZ018776">
    <property type="protein sequence ID" value="CAK9120272.1"/>
    <property type="molecule type" value="Genomic_DNA"/>
</dbReference>
<name>A0ABP0T3M4_RICHE</name>
<proteinExistence type="predicted"/>
<keyword evidence="2" id="KW-1185">Reference proteome</keyword>